<name>A0A915HFK9_ROMCU</name>
<dbReference type="Proteomes" id="UP000887565">
    <property type="component" value="Unplaced"/>
</dbReference>
<accession>A0A915HFK9</accession>
<evidence type="ECO:0000259" key="2">
    <source>
        <dbReference type="Pfam" id="PF05193"/>
    </source>
</evidence>
<sequence length="460" mass="50463">MHCAKRTFVTSSRCLQQAMLKEESFVSRLPASYPIKSTKLPNGLLVVSLDNNSPLSRVCAIFKAGSRVESSENEGIVHQVRNCLGTPSIKYSGITISHETASFGGLLECTTNRDFLSYNVTAPRDAIFGAMESSISEIVCQPKFRMFLLENSHHAMRIDHAAIREDFPSYSIDLLHKAAYRQSPLSRSLYASNRMIGKHTENMLYDYFERYVTSNNGALVGLGVDHELLLKYAAEMFLLPQSSAESAIHSAEKSKYGGGEMRKERGGEITVVALAVEGASLEDPKIQATQTLLLNAIGSSPRMKWNSGGESRLNRAIKSSITNPFYISPINLNYTDSGLCGVQYVCQAADSEHLAKSVIGEFRKAAREGLQEKDLQAAKAKTNFQVLSALDDNAISLDDLAVQSFVRGTYLSNSDIVKLVDGISLGEVNQMAKKIFASKLSMVAIGNLDKTPYLDELSKL</sequence>
<dbReference type="GO" id="GO:0005739">
    <property type="term" value="C:mitochondrion"/>
    <property type="evidence" value="ECO:0007669"/>
    <property type="project" value="TreeGrafter"/>
</dbReference>
<dbReference type="InterPro" id="IPR050361">
    <property type="entry name" value="MPP/UQCRC_Complex"/>
</dbReference>
<reference evidence="4" key="1">
    <citation type="submission" date="2022-11" db="UniProtKB">
        <authorList>
            <consortium name="WormBaseParasite"/>
        </authorList>
    </citation>
    <scope>IDENTIFICATION</scope>
</reference>
<dbReference type="InterPro" id="IPR007863">
    <property type="entry name" value="Peptidase_M16_C"/>
</dbReference>
<dbReference type="PANTHER" id="PTHR11851">
    <property type="entry name" value="METALLOPROTEASE"/>
    <property type="match status" value="1"/>
</dbReference>
<dbReference type="PANTHER" id="PTHR11851:SF226">
    <property type="entry name" value="CYTOCHROME B-C1 COMPLEX SUBUNIT 2, MITOCHONDRIAL"/>
    <property type="match status" value="1"/>
</dbReference>
<organism evidence="3 4">
    <name type="scientific">Romanomermis culicivorax</name>
    <name type="common">Nematode worm</name>
    <dbReference type="NCBI Taxonomy" id="13658"/>
    <lineage>
        <taxon>Eukaryota</taxon>
        <taxon>Metazoa</taxon>
        <taxon>Ecdysozoa</taxon>
        <taxon>Nematoda</taxon>
        <taxon>Enoplea</taxon>
        <taxon>Dorylaimia</taxon>
        <taxon>Mermithida</taxon>
        <taxon>Mermithoidea</taxon>
        <taxon>Mermithidae</taxon>
        <taxon>Romanomermis</taxon>
    </lineage>
</organism>
<evidence type="ECO:0000313" key="3">
    <source>
        <dbReference type="Proteomes" id="UP000887565"/>
    </source>
</evidence>
<dbReference type="GO" id="GO:0046872">
    <property type="term" value="F:metal ion binding"/>
    <property type="evidence" value="ECO:0007669"/>
    <property type="project" value="InterPro"/>
</dbReference>
<proteinExistence type="predicted"/>
<keyword evidence="3" id="KW-1185">Reference proteome</keyword>
<dbReference type="FunFam" id="3.30.830.10:FF:000039">
    <property type="entry name" value="Ubiquinol-cytochrome c reductase core subunit 2"/>
    <property type="match status" value="1"/>
</dbReference>
<dbReference type="OMA" id="APKFALY"/>
<dbReference type="Pfam" id="PF00675">
    <property type="entry name" value="Peptidase_M16"/>
    <property type="match status" value="1"/>
</dbReference>
<dbReference type="AlphaFoldDB" id="A0A915HFK9"/>
<dbReference type="Pfam" id="PF05193">
    <property type="entry name" value="Peptidase_M16_C"/>
    <property type="match status" value="1"/>
</dbReference>
<dbReference type="InterPro" id="IPR011249">
    <property type="entry name" value="Metalloenz_LuxS/M16"/>
</dbReference>
<dbReference type="InterPro" id="IPR011765">
    <property type="entry name" value="Pept_M16_N"/>
</dbReference>
<feature type="domain" description="Peptidase M16 N-terminal" evidence="1">
    <location>
        <begin position="46"/>
        <end position="191"/>
    </location>
</feature>
<evidence type="ECO:0000313" key="4">
    <source>
        <dbReference type="WBParaSite" id="nRc.2.0.1.t00435-RA"/>
    </source>
</evidence>
<dbReference type="SUPFAM" id="SSF63411">
    <property type="entry name" value="LuxS/MPP-like metallohydrolase"/>
    <property type="match status" value="2"/>
</dbReference>
<dbReference type="Gene3D" id="3.30.830.10">
    <property type="entry name" value="Metalloenzyme, LuxS/M16 peptidase-like"/>
    <property type="match status" value="2"/>
</dbReference>
<protein>
    <submittedName>
        <fullName evidence="4">Uncharacterized protein</fullName>
    </submittedName>
</protein>
<evidence type="ECO:0000259" key="1">
    <source>
        <dbReference type="Pfam" id="PF00675"/>
    </source>
</evidence>
<dbReference type="WBParaSite" id="nRc.2.0.1.t00435-RA">
    <property type="protein sequence ID" value="nRc.2.0.1.t00435-RA"/>
    <property type="gene ID" value="nRc.2.0.1.g00435"/>
</dbReference>
<feature type="domain" description="Peptidase M16 C-terminal" evidence="2">
    <location>
        <begin position="200"/>
        <end position="381"/>
    </location>
</feature>